<keyword evidence="4" id="KW-1185">Reference proteome</keyword>
<sequence length="407" mass="42751">MRRGSNLPHVSSFNRAVVLEAIRHSGDGLTRAQLGRVTGLSAQTVSNVTRTLLDRHLVRETRVVAQEGRGRPGTALELDPAGGFAVGIHIDPSALGTAVVDLTGEVVVQNHGPLPSPTDPGALIEHLHHEVRRMVAEARVPSSRLLGIGVAAPGPIDDEAGSVSPPLLPDWGTVPLRPLLARATGVDVVLDKDVIAAAKAVLWTGDAPDRENFLVVYVGAGAAIIPVIRGQVFRGTSGNAGETMHLPGDPASGSPHRWTLGGCLGERELVAHAHRLGIDLPGAVGSWDPHVVSEGFSHLVGLAHDGQDRAVEVFDAAGRVLGTAALVVTELLDITAIVMTGPRWESMRPLCEPALLSVIDDHAVHGQPRPLTLHTSRLATCSGTVGAACLVLDRLFSPHHSRLLITQ</sequence>
<dbReference type="PANTHER" id="PTHR18964">
    <property type="entry name" value="ROK (REPRESSOR, ORF, KINASE) FAMILY"/>
    <property type="match status" value="1"/>
</dbReference>
<dbReference type="EMBL" id="LR134350">
    <property type="protein sequence ID" value="VEG28476.1"/>
    <property type="molecule type" value="Genomic_DNA"/>
</dbReference>
<dbReference type="GO" id="GO:0003700">
    <property type="term" value="F:DNA-binding transcription factor activity"/>
    <property type="evidence" value="ECO:0007669"/>
    <property type="project" value="InterPro"/>
</dbReference>
<dbReference type="PANTHER" id="PTHR18964:SF149">
    <property type="entry name" value="BIFUNCTIONAL UDP-N-ACETYLGLUCOSAMINE 2-EPIMERASE_N-ACETYLMANNOSAMINE KINASE"/>
    <property type="match status" value="1"/>
</dbReference>
<dbReference type="InterPro" id="IPR000835">
    <property type="entry name" value="HTH_MarR-typ"/>
</dbReference>
<name>A0A3S4R3P0_9ACTO</name>
<dbReference type="AlphaFoldDB" id="A0A3S4R3P0"/>
<dbReference type="SUPFAM" id="SSF53067">
    <property type="entry name" value="Actin-like ATPase domain"/>
    <property type="match status" value="1"/>
</dbReference>
<dbReference type="KEGG" id="ahw:NCTC11636_01561"/>
<protein>
    <submittedName>
        <fullName evidence="3">Making large colonies protein</fullName>
    </submittedName>
</protein>
<evidence type="ECO:0000313" key="3">
    <source>
        <dbReference type="EMBL" id="VEG28476.1"/>
    </source>
</evidence>
<feature type="domain" description="HTH marR-type" evidence="2">
    <location>
        <begin position="16"/>
        <end position="62"/>
    </location>
</feature>
<dbReference type="Pfam" id="PF12802">
    <property type="entry name" value="MarR_2"/>
    <property type="match status" value="1"/>
</dbReference>
<dbReference type="SUPFAM" id="SSF46785">
    <property type="entry name" value="Winged helix' DNA-binding domain"/>
    <property type="match status" value="1"/>
</dbReference>
<dbReference type="InterPro" id="IPR036388">
    <property type="entry name" value="WH-like_DNA-bd_sf"/>
</dbReference>
<comment type="similarity">
    <text evidence="1">Belongs to the ROK (NagC/XylR) family.</text>
</comment>
<dbReference type="InterPro" id="IPR000600">
    <property type="entry name" value="ROK"/>
</dbReference>
<dbReference type="Gene3D" id="1.10.10.10">
    <property type="entry name" value="Winged helix-like DNA-binding domain superfamily/Winged helix DNA-binding domain"/>
    <property type="match status" value="1"/>
</dbReference>
<dbReference type="Gene3D" id="3.30.420.40">
    <property type="match status" value="2"/>
</dbReference>
<gene>
    <name evidence="3" type="primary">mlc_3</name>
    <name evidence="3" type="ORF">NCTC11636_01561</name>
</gene>
<organism evidence="3 4">
    <name type="scientific">Actinomyces howellii</name>
    <dbReference type="NCBI Taxonomy" id="52771"/>
    <lineage>
        <taxon>Bacteria</taxon>
        <taxon>Bacillati</taxon>
        <taxon>Actinomycetota</taxon>
        <taxon>Actinomycetes</taxon>
        <taxon>Actinomycetales</taxon>
        <taxon>Actinomycetaceae</taxon>
        <taxon>Actinomyces</taxon>
    </lineage>
</organism>
<dbReference type="InterPro" id="IPR043129">
    <property type="entry name" value="ATPase_NBD"/>
</dbReference>
<dbReference type="OrthoDB" id="4083144at2"/>
<evidence type="ECO:0000259" key="2">
    <source>
        <dbReference type="Pfam" id="PF12802"/>
    </source>
</evidence>
<dbReference type="RefSeq" id="WP_126382616.1">
    <property type="nucleotide sequence ID" value="NZ_LR134350.1"/>
</dbReference>
<accession>A0A3S4R3P0</accession>
<reference evidence="3 4" key="1">
    <citation type="submission" date="2018-12" db="EMBL/GenBank/DDBJ databases">
        <authorList>
            <consortium name="Pathogen Informatics"/>
        </authorList>
    </citation>
    <scope>NUCLEOTIDE SEQUENCE [LARGE SCALE GENOMIC DNA]</scope>
    <source>
        <strain evidence="3 4">NCTC11636</strain>
    </source>
</reference>
<evidence type="ECO:0000256" key="1">
    <source>
        <dbReference type="ARBA" id="ARBA00006479"/>
    </source>
</evidence>
<dbReference type="Proteomes" id="UP000266895">
    <property type="component" value="Chromosome"/>
</dbReference>
<proteinExistence type="inferred from homology"/>
<evidence type="ECO:0000313" key="4">
    <source>
        <dbReference type="Proteomes" id="UP000266895"/>
    </source>
</evidence>
<dbReference type="InterPro" id="IPR036390">
    <property type="entry name" value="WH_DNA-bd_sf"/>
</dbReference>
<dbReference type="Pfam" id="PF00480">
    <property type="entry name" value="ROK"/>
    <property type="match status" value="1"/>
</dbReference>